<evidence type="ECO:0000256" key="5">
    <source>
        <dbReference type="HAMAP-Rule" id="MF_00765"/>
    </source>
</evidence>
<comment type="caution">
    <text evidence="7">The sequence shown here is derived from an EMBL/GenBank/DDBJ whole genome shotgun (WGS) entry which is preliminary data.</text>
</comment>
<dbReference type="GO" id="GO:0019843">
    <property type="term" value="F:rRNA binding"/>
    <property type="evidence" value="ECO:0007669"/>
    <property type="project" value="UniProtKB-UniRule"/>
</dbReference>
<feature type="compositionally biased region" description="Acidic residues" evidence="6">
    <location>
        <begin position="189"/>
        <end position="198"/>
    </location>
</feature>
<dbReference type="EMBL" id="JBBDHC010000004">
    <property type="protein sequence ID" value="MEJ1248785.1"/>
    <property type="molecule type" value="Genomic_DNA"/>
</dbReference>
<organism evidence="7 8">
    <name type="scientific">Denitratimonas tolerans</name>
    <dbReference type="NCBI Taxonomy" id="1338420"/>
    <lineage>
        <taxon>Bacteria</taxon>
        <taxon>Pseudomonadati</taxon>
        <taxon>Pseudomonadota</taxon>
        <taxon>Gammaproteobacteria</taxon>
        <taxon>Lysobacterales</taxon>
        <taxon>Lysobacteraceae</taxon>
        <taxon>Denitratimonas</taxon>
    </lineage>
</organism>
<dbReference type="GO" id="GO:0043022">
    <property type="term" value="F:ribosome binding"/>
    <property type="evidence" value="ECO:0007669"/>
    <property type="project" value="UniProtKB-UniRule"/>
</dbReference>
<comment type="subcellular location">
    <subcellularLocation>
        <location evidence="5">Cytoplasm</location>
    </subcellularLocation>
    <text evidence="5">Associates with late stage pre-50S ribosomal subunits.</text>
</comment>
<dbReference type="CDD" id="cd16331">
    <property type="entry name" value="YjgA-like"/>
    <property type="match status" value="1"/>
</dbReference>
<feature type="region of interest" description="Disordered" evidence="6">
    <location>
        <begin position="174"/>
        <end position="198"/>
    </location>
</feature>
<dbReference type="Gene3D" id="1.10.60.30">
    <property type="entry name" value="PSPTO4464-like domains"/>
    <property type="match status" value="2"/>
</dbReference>
<comment type="function">
    <text evidence="5">Member of a network of 50S ribosomal subunit biogenesis factors which assembles along the 30S-50S interface, preventing incorrect 23S rRNA structures from forming. Promotes peptidyl transferase center (PTC) maturation.</text>
</comment>
<keyword evidence="8" id="KW-1185">Reference proteome</keyword>
<dbReference type="AlphaFoldDB" id="A0AAW9QWA4"/>
<protein>
    <recommendedName>
        <fullName evidence="5">Dual-action ribosomal maturation protein DarP</fullName>
    </recommendedName>
    <alternativeName>
        <fullName evidence="5">Large ribosomal subunit assembly factor DarP</fullName>
    </alternativeName>
</protein>
<dbReference type="GO" id="GO:1902626">
    <property type="term" value="P:assembly of large subunit precursor of preribosome"/>
    <property type="evidence" value="ECO:0007669"/>
    <property type="project" value="UniProtKB-UniRule"/>
</dbReference>
<evidence type="ECO:0000256" key="3">
    <source>
        <dbReference type="ARBA" id="ARBA00022730"/>
    </source>
</evidence>
<keyword evidence="4 5" id="KW-0694">RNA-binding</keyword>
<comment type="similarity">
    <text evidence="5">Belongs to the DarP family.</text>
</comment>
<gene>
    <name evidence="7" type="primary">yjgA</name>
    <name evidence="5" type="synonym">darP</name>
    <name evidence="7" type="ORF">WB794_03725</name>
</gene>
<keyword evidence="3 5" id="KW-0699">rRNA-binding</keyword>
<dbReference type="NCBIfam" id="NF003593">
    <property type="entry name" value="PRK05255.1-1"/>
    <property type="match status" value="1"/>
</dbReference>
<dbReference type="Pfam" id="PF04751">
    <property type="entry name" value="DarP"/>
    <property type="match status" value="1"/>
</dbReference>
<evidence type="ECO:0000256" key="4">
    <source>
        <dbReference type="ARBA" id="ARBA00022884"/>
    </source>
</evidence>
<evidence type="ECO:0000313" key="8">
    <source>
        <dbReference type="Proteomes" id="UP001364472"/>
    </source>
</evidence>
<dbReference type="RefSeq" id="WP_337334505.1">
    <property type="nucleotide sequence ID" value="NZ_JBBDHC010000004.1"/>
</dbReference>
<dbReference type="HAMAP" id="MF_00765">
    <property type="entry name" value="DarP"/>
    <property type="match status" value="1"/>
</dbReference>
<evidence type="ECO:0000256" key="1">
    <source>
        <dbReference type="ARBA" id="ARBA00022490"/>
    </source>
</evidence>
<dbReference type="PIRSF" id="PIRSF016183">
    <property type="entry name" value="UCP016183"/>
    <property type="match status" value="1"/>
</dbReference>
<evidence type="ECO:0000256" key="6">
    <source>
        <dbReference type="SAM" id="MobiDB-lite"/>
    </source>
</evidence>
<dbReference type="PANTHER" id="PTHR38101">
    <property type="entry name" value="UPF0307 PROTEIN YJGA"/>
    <property type="match status" value="1"/>
</dbReference>
<dbReference type="InterPro" id="IPR006839">
    <property type="entry name" value="DarP"/>
</dbReference>
<dbReference type="Proteomes" id="UP001364472">
    <property type="component" value="Unassembled WGS sequence"/>
</dbReference>
<name>A0AAW9QWA4_9GAMM</name>
<evidence type="ECO:0000256" key="2">
    <source>
        <dbReference type="ARBA" id="ARBA00022517"/>
    </source>
</evidence>
<proteinExistence type="inferred from homology"/>
<dbReference type="GO" id="GO:0005829">
    <property type="term" value="C:cytosol"/>
    <property type="evidence" value="ECO:0007669"/>
    <property type="project" value="TreeGrafter"/>
</dbReference>
<evidence type="ECO:0000313" key="7">
    <source>
        <dbReference type="EMBL" id="MEJ1248785.1"/>
    </source>
</evidence>
<keyword evidence="2 5" id="KW-0690">Ribosome biogenesis</keyword>
<dbReference type="InterPro" id="IPR023153">
    <property type="entry name" value="DarP_sf"/>
</dbReference>
<sequence length="198" mass="22709">MRGRDPETGEFLSPSRSQKRREALDVLALAERLVELPDGQLAAVALPDDLRELVRDSRRITAQIARKRQLQFLAKAMRREEDDILDAIRGALDKGRDQSRRETAELHRLEAWRERLLEDGDEALAELLDQYPAADRQLVRQLVRNARLEREKQRPPRAFRELFRVLKTLMAGEGEIADAPSDDRAHGEDDIDDENIGA</sequence>
<keyword evidence="1 5" id="KW-0963">Cytoplasm</keyword>
<reference evidence="7 8" key="1">
    <citation type="journal article" date="2016" name="Antonie Van Leeuwenhoek">
        <title>Denitratimonas tolerans gen. nov., sp. nov., a denitrifying bacterium isolated from a bioreactor for tannery wastewater treatment.</title>
        <authorList>
            <person name="Han S.I."/>
            <person name="Kim J.O."/>
            <person name="Lee Y.R."/>
            <person name="Ekpeghere K.I."/>
            <person name="Koh S.C."/>
            <person name="Whang K.S."/>
        </authorList>
    </citation>
    <scope>NUCLEOTIDE SEQUENCE [LARGE SCALE GENOMIC DNA]</scope>
    <source>
        <strain evidence="7 8">KACC 17565</strain>
    </source>
</reference>
<dbReference type="SUPFAM" id="SSF158710">
    <property type="entry name" value="PSPTO4464-like"/>
    <property type="match status" value="1"/>
</dbReference>
<accession>A0AAW9QWA4</accession>
<dbReference type="PANTHER" id="PTHR38101:SF1">
    <property type="entry name" value="UPF0307 PROTEIN YJGA"/>
    <property type="match status" value="1"/>
</dbReference>